<keyword evidence="5" id="KW-1185">Reference proteome</keyword>
<feature type="region of interest" description="Disordered" evidence="2">
    <location>
        <begin position="1"/>
        <end position="41"/>
    </location>
</feature>
<sequence length="359" mass="38254">MSPAMRTSHSPPSHDEELGGTGLHSRSRNARAQARHRAKRKKYIESLEESVKRLQAIVDAAGLDPNGYASYPTNGHPYLRELQDDNARLRREADALRVQIAALNAHVSAGAHVTSYAPSPPSDAHSPPPEKRRKRSVERDHIFLQGRESPASASSSSLPTPSTSASSIHPMLSPLQQQAVYNSLFGASQPHPSRPPTPVSTYTNSSLLATSLYPLLTLGIAGGAVSGELGAAAWNAFQQSQLAQQAIQPPSLASLSHPPLPGLLNSSLPLDHSFMSQSEPMSTLSSGLESIRTSSPTHPPSPPRPARFDPVTSASRFEPVFDQTRSPHTLAPAPSPHTIADTPPAFGPDGRRSASNDVP</sequence>
<dbReference type="PROSITE" id="PS00036">
    <property type="entry name" value="BZIP_BASIC"/>
    <property type="match status" value="1"/>
</dbReference>
<evidence type="ECO:0000313" key="4">
    <source>
        <dbReference type="EMBL" id="KAB5593355.1"/>
    </source>
</evidence>
<organism evidence="4 5">
    <name type="scientific">Ceratobasidium theobromae</name>
    <dbReference type="NCBI Taxonomy" id="1582974"/>
    <lineage>
        <taxon>Eukaryota</taxon>
        <taxon>Fungi</taxon>
        <taxon>Dikarya</taxon>
        <taxon>Basidiomycota</taxon>
        <taxon>Agaricomycotina</taxon>
        <taxon>Agaricomycetes</taxon>
        <taxon>Cantharellales</taxon>
        <taxon>Ceratobasidiaceae</taxon>
        <taxon>Ceratobasidium</taxon>
    </lineage>
</organism>
<feature type="domain" description="BZIP" evidence="3">
    <location>
        <begin position="26"/>
        <end position="39"/>
    </location>
</feature>
<accession>A0A5N5QNK1</accession>
<dbReference type="EMBL" id="SSOP01000039">
    <property type="protein sequence ID" value="KAB5593355.1"/>
    <property type="molecule type" value="Genomic_DNA"/>
</dbReference>
<dbReference type="GO" id="GO:0003700">
    <property type="term" value="F:DNA-binding transcription factor activity"/>
    <property type="evidence" value="ECO:0007669"/>
    <property type="project" value="InterPro"/>
</dbReference>
<keyword evidence="1" id="KW-0175">Coiled coil</keyword>
<dbReference type="InterPro" id="IPR004827">
    <property type="entry name" value="bZIP"/>
</dbReference>
<evidence type="ECO:0000256" key="1">
    <source>
        <dbReference type="SAM" id="Coils"/>
    </source>
</evidence>
<evidence type="ECO:0000256" key="2">
    <source>
        <dbReference type="SAM" id="MobiDB-lite"/>
    </source>
</evidence>
<feature type="compositionally biased region" description="Basic residues" evidence="2">
    <location>
        <begin position="25"/>
        <end position="41"/>
    </location>
</feature>
<dbReference type="AlphaFoldDB" id="A0A5N5QNK1"/>
<feature type="region of interest" description="Disordered" evidence="2">
    <location>
        <begin position="274"/>
        <end position="359"/>
    </location>
</feature>
<evidence type="ECO:0000259" key="3">
    <source>
        <dbReference type="PROSITE" id="PS00036"/>
    </source>
</evidence>
<feature type="compositionally biased region" description="Polar residues" evidence="2">
    <location>
        <begin position="1"/>
        <end position="11"/>
    </location>
</feature>
<feature type="coiled-coil region" evidence="1">
    <location>
        <begin position="44"/>
        <end position="106"/>
    </location>
</feature>
<name>A0A5N5QNK1_9AGAM</name>
<dbReference type="Gene3D" id="1.20.5.170">
    <property type="match status" value="1"/>
</dbReference>
<dbReference type="Proteomes" id="UP000383932">
    <property type="component" value="Unassembled WGS sequence"/>
</dbReference>
<dbReference type="OrthoDB" id="3257643at2759"/>
<proteinExistence type="predicted"/>
<gene>
    <name evidence="4" type="ORF">CTheo_3187</name>
</gene>
<evidence type="ECO:0000313" key="5">
    <source>
        <dbReference type="Proteomes" id="UP000383932"/>
    </source>
</evidence>
<feature type="region of interest" description="Disordered" evidence="2">
    <location>
        <begin position="113"/>
        <end position="169"/>
    </location>
</feature>
<feature type="compositionally biased region" description="Basic and acidic residues" evidence="2">
    <location>
        <begin position="349"/>
        <end position="359"/>
    </location>
</feature>
<feature type="compositionally biased region" description="Polar residues" evidence="2">
    <location>
        <begin position="274"/>
        <end position="288"/>
    </location>
</feature>
<reference evidence="4 5" key="1">
    <citation type="journal article" date="2019" name="Fungal Biol. Biotechnol.">
        <title>Draft genome sequence of fastidious pathogen Ceratobasidium theobromae, which causes vascular-streak dieback in Theobroma cacao.</title>
        <authorList>
            <person name="Ali S.S."/>
            <person name="Asman A."/>
            <person name="Shao J."/>
            <person name="Firmansyah A.P."/>
            <person name="Susilo A.W."/>
            <person name="Rosmana A."/>
            <person name="McMahon P."/>
            <person name="Junaid M."/>
            <person name="Guest D."/>
            <person name="Kheng T.Y."/>
            <person name="Meinhardt L.W."/>
            <person name="Bailey B.A."/>
        </authorList>
    </citation>
    <scope>NUCLEOTIDE SEQUENCE [LARGE SCALE GENOMIC DNA]</scope>
    <source>
        <strain evidence="4 5">CT2</strain>
    </source>
</reference>
<protein>
    <recommendedName>
        <fullName evidence="3">BZIP domain-containing protein</fullName>
    </recommendedName>
</protein>
<comment type="caution">
    <text evidence="4">The sequence shown here is derived from an EMBL/GenBank/DDBJ whole genome shotgun (WGS) entry which is preliminary data.</text>
</comment>
<feature type="compositionally biased region" description="Low complexity" evidence="2">
    <location>
        <begin position="149"/>
        <end position="167"/>
    </location>
</feature>
<dbReference type="CDD" id="cd14686">
    <property type="entry name" value="bZIP"/>
    <property type="match status" value="1"/>
</dbReference>